<dbReference type="SUPFAM" id="SSF52540">
    <property type="entry name" value="P-loop containing nucleoside triphosphate hydrolases"/>
    <property type="match status" value="1"/>
</dbReference>
<dbReference type="Proteomes" id="UP000694416">
    <property type="component" value="Unplaced"/>
</dbReference>
<dbReference type="GO" id="GO:0043139">
    <property type="term" value="F:5'-3' DNA helicase activity"/>
    <property type="evidence" value="ECO:0007669"/>
    <property type="project" value="InterPro"/>
</dbReference>
<organism evidence="1 2">
    <name type="scientific">Piliocolobus tephrosceles</name>
    <name type="common">Ugandan red Colobus</name>
    <dbReference type="NCBI Taxonomy" id="591936"/>
    <lineage>
        <taxon>Eukaryota</taxon>
        <taxon>Metazoa</taxon>
        <taxon>Chordata</taxon>
        <taxon>Craniata</taxon>
        <taxon>Vertebrata</taxon>
        <taxon>Euteleostomi</taxon>
        <taxon>Mammalia</taxon>
        <taxon>Eutheria</taxon>
        <taxon>Euarchontoglires</taxon>
        <taxon>Primates</taxon>
        <taxon>Haplorrhini</taxon>
        <taxon>Catarrhini</taxon>
        <taxon>Cercopithecidae</taxon>
        <taxon>Colobinae</taxon>
        <taxon>Piliocolobus</taxon>
    </lineage>
</organism>
<dbReference type="PANTHER" id="PTHR12873:SF0">
    <property type="entry name" value="TWINKLE MTDNA HELICASE"/>
    <property type="match status" value="1"/>
</dbReference>
<evidence type="ECO:0000313" key="1">
    <source>
        <dbReference type="Ensembl" id="ENSPTEP00000005202.1"/>
    </source>
</evidence>
<dbReference type="InterPro" id="IPR027032">
    <property type="entry name" value="Twinkle-like"/>
</dbReference>
<evidence type="ECO:0008006" key="3">
    <source>
        <dbReference type="Google" id="ProtNLM"/>
    </source>
</evidence>
<reference evidence="1" key="1">
    <citation type="submission" date="2025-08" db="UniProtKB">
        <authorList>
            <consortium name="Ensembl"/>
        </authorList>
    </citation>
    <scope>IDENTIFICATION</scope>
</reference>
<protein>
    <recommendedName>
        <fullName evidence="3">SF4 helicase domain-containing protein</fullName>
    </recommendedName>
</protein>
<name>A0A8C9GHQ3_9PRIM</name>
<accession>A0A8C9GHQ3</accession>
<dbReference type="GO" id="GO:0003697">
    <property type="term" value="F:single-stranded DNA binding"/>
    <property type="evidence" value="ECO:0007669"/>
    <property type="project" value="InterPro"/>
</dbReference>
<proteinExistence type="predicted"/>
<evidence type="ECO:0000313" key="2">
    <source>
        <dbReference type="Proteomes" id="UP000694416"/>
    </source>
</evidence>
<keyword evidence="2" id="KW-1185">Reference proteome</keyword>
<dbReference type="InterPro" id="IPR027417">
    <property type="entry name" value="P-loop_NTPase"/>
</dbReference>
<dbReference type="Ensembl" id="ENSPTET00000008028.1">
    <property type="protein sequence ID" value="ENSPTEP00000005202.1"/>
    <property type="gene ID" value="ENSPTEG00000006046.1"/>
</dbReference>
<reference evidence="1" key="2">
    <citation type="submission" date="2025-09" db="UniProtKB">
        <authorList>
            <consortium name="Ensembl"/>
        </authorList>
    </citation>
    <scope>IDENTIFICATION</scope>
</reference>
<dbReference type="AlphaFoldDB" id="A0A8C9GHQ3"/>
<dbReference type="Pfam" id="PF13481">
    <property type="entry name" value="AAA_25"/>
    <property type="match status" value="1"/>
</dbReference>
<dbReference type="Gene3D" id="3.40.50.300">
    <property type="entry name" value="P-loop containing nucleotide triphosphate hydrolases"/>
    <property type="match status" value="1"/>
</dbReference>
<dbReference type="PANTHER" id="PTHR12873">
    <property type="entry name" value="T7-LIKE MITOCHONDRIAL DNA HELICASE"/>
    <property type="match status" value="1"/>
</dbReference>
<sequence>MLNQFSGKNLEKNIELFDLYADKFETLPLKFLKFHGSTNLDQVLDAMDYAVYAYDVKHIIIDNLQFMLNISKFSDIYEVQNIAIDKFRSFSTNKNVHITLVVHPRKEDNNLFGIRS</sequence>